<dbReference type="AlphaFoldDB" id="A0A2W1N0L0"/>
<accession>A0A2W1N0L0</accession>
<evidence type="ECO:0000313" key="2">
    <source>
        <dbReference type="Proteomes" id="UP000249248"/>
    </source>
</evidence>
<protein>
    <submittedName>
        <fullName evidence="1">Uncharacterized protein</fullName>
    </submittedName>
</protein>
<evidence type="ECO:0000313" key="1">
    <source>
        <dbReference type="EMBL" id="PZE17050.1"/>
    </source>
</evidence>
<name>A0A2W1N0L0_9FLAO</name>
<gene>
    <name evidence="1" type="ORF">DNU06_09890</name>
</gene>
<dbReference type="Proteomes" id="UP000249248">
    <property type="component" value="Unassembled WGS sequence"/>
</dbReference>
<reference evidence="1 2" key="1">
    <citation type="submission" date="2018-06" db="EMBL/GenBank/DDBJ databases">
        <title>The draft genome sequence of Crocinitomix sp. SM1701.</title>
        <authorList>
            <person name="Zhang X."/>
        </authorList>
    </citation>
    <scope>NUCLEOTIDE SEQUENCE [LARGE SCALE GENOMIC DNA]</scope>
    <source>
        <strain evidence="1 2">SM1701</strain>
    </source>
</reference>
<dbReference type="EMBL" id="QKSB01000005">
    <property type="protein sequence ID" value="PZE17050.1"/>
    <property type="molecule type" value="Genomic_DNA"/>
</dbReference>
<sequence>MSLLTAKADLSPLYTIQEKSMQSALSKDSLYLEGKVSYTTKPGPESFGQISSLDLKTTKVFARNGNYKIVIPRSAKGIFFFQSGYQEVVINLKEYSAFNHFKINIIAKENRAVIMVEKPVIYLYSSEPVETNLTLKPKGALAFTYPKYNDGWHIRTQKNGEILNLATKKKHPYLFWEAKQTNVHFQEEDGKITAFVMDTDTVISFLETQLHSLGLNARESTDFITYWAPRLQVKKYATVQFLIQEEYNDLFGTIQSSMPIDYQLRIGMLFEVSDRMPNIAMTTPTFNHMMERNGFTLIEWGGAEIQNGIPSL</sequence>
<organism evidence="1 2">
    <name type="scientific">Putridiphycobacter roseus</name>
    <dbReference type="NCBI Taxonomy" id="2219161"/>
    <lineage>
        <taxon>Bacteria</taxon>
        <taxon>Pseudomonadati</taxon>
        <taxon>Bacteroidota</taxon>
        <taxon>Flavobacteriia</taxon>
        <taxon>Flavobacteriales</taxon>
        <taxon>Crocinitomicaceae</taxon>
        <taxon>Putridiphycobacter</taxon>
    </lineage>
</organism>
<keyword evidence="2" id="KW-1185">Reference proteome</keyword>
<comment type="caution">
    <text evidence="1">The sequence shown here is derived from an EMBL/GenBank/DDBJ whole genome shotgun (WGS) entry which is preliminary data.</text>
</comment>
<proteinExistence type="predicted"/>